<sequence>MPPLLIRSSPKRNMSKAKPSKGLSTFAAAASNSTLMKFIWH</sequence>
<dbReference type="EMBL" id="LUCS01000030">
    <property type="protein sequence ID" value="KAF6509526.1"/>
    <property type="molecule type" value="Genomic_DNA"/>
</dbReference>
<organism evidence="2 3">
    <name type="scientific">Geobacillus stearothermophilus</name>
    <name type="common">Bacillus stearothermophilus</name>
    <dbReference type="NCBI Taxonomy" id="1422"/>
    <lineage>
        <taxon>Bacteria</taxon>
        <taxon>Bacillati</taxon>
        <taxon>Bacillota</taxon>
        <taxon>Bacilli</taxon>
        <taxon>Bacillales</taxon>
        <taxon>Anoxybacillaceae</taxon>
        <taxon>Geobacillus</taxon>
    </lineage>
</organism>
<accession>A0ABQ7HBN4</accession>
<protein>
    <submittedName>
        <fullName evidence="2">Uncharacterized protein</fullName>
    </submittedName>
</protein>
<proteinExistence type="predicted"/>
<gene>
    <name evidence="2" type="ORF">GS8_3057</name>
</gene>
<evidence type="ECO:0000313" key="2">
    <source>
        <dbReference type="EMBL" id="KAF6509526.1"/>
    </source>
</evidence>
<evidence type="ECO:0000256" key="1">
    <source>
        <dbReference type="SAM" id="MobiDB-lite"/>
    </source>
</evidence>
<feature type="region of interest" description="Disordered" evidence="1">
    <location>
        <begin position="1"/>
        <end position="20"/>
    </location>
</feature>
<evidence type="ECO:0000313" key="3">
    <source>
        <dbReference type="Proteomes" id="UP000773850"/>
    </source>
</evidence>
<feature type="compositionally biased region" description="Basic residues" evidence="1">
    <location>
        <begin position="9"/>
        <end position="19"/>
    </location>
</feature>
<keyword evidence="3" id="KW-1185">Reference proteome</keyword>
<name>A0ABQ7HBN4_GEOSE</name>
<comment type="caution">
    <text evidence="2">The sequence shown here is derived from an EMBL/GenBank/DDBJ whole genome shotgun (WGS) entry which is preliminary data.</text>
</comment>
<dbReference type="Proteomes" id="UP000773850">
    <property type="component" value="Unassembled WGS sequence"/>
</dbReference>
<reference evidence="2 3" key="1">
    <citation type="submission" date="2016-03" db="EMBL/GenBank/DDBJ databases">
        <title>Spore heat resistance.</title>
        <authorList>
            <person name="Boekhorst J."/>
            <person name="Berendsen E.M."/>
            <person name="Wells-Bennik M.H."/>
            <person name="Kuipers O.P."/>
        </authorList>
    </citation>
    <scope>NUCLEOTIDE SEQUENCE [LARGE SCALE GENOMIC DNA]</scope>
    <source>
        <strain evidence="2 3">GS8</strain>
    </source>
</reference>